<gene>
    <name evidence="2" type="ORF">SCOCK_180127</name>
</gene>
<protein>
    <submittedName>
        <fullName evidence="2">Uncharacterized protein</fullName>
    </submittedName>
</protein>
<feature type="chain" id="PRO_5040794740" evidence="1">
    <location>
        <begin position="21"/>
        <end position="64"/>
    </location>
</feature>
<organism evidence="2 3">
    <name type="scientific">Actinacidiphila cocklensis</name>
    <dbReference type="NCBI Taxonomy" id="887465"/>
    <lineage>
        <taxon>Bacteria</taxon>
        <taxon>Bacillati</taxon>
        <taxon>Actinomycetota</taxon>
        <taxon>Actinomycetes</taxon>
        <taxon>Kitasatosporales</taxon>
        <taxon>Streptomycetaceae</taxon>
        <taxon>Actinacidiphila</taxon>
    </lineage>
</organism>
<keyword evidence="3" id="KW-1185">Reference proteome</keyword>
<comment type="caution">
    <text evidence="2">The sequence shown here is derived from an EMBL/GenBank/DDBJ whole genome shotgun (WGS) entry which is preliminary data.</text>
</comment>
<dbReference type="RefSeq" id="WP_251487661.1">
    <property type="nucleotide sequence ID" value="NZ_CAJSLV010000046.1"/>
</dbReference>
<name>A0A9W4DMK9_9ACTN</name>
<accession>A0A9W4DMK9</accession>
<evidence type="ECO:0000313" key="3">
    <source>
        <dbReference type="Proteomes" id="UP001152519"/>
    </source>
</evidence>
<dbReference type="EMBL" id="CAJSLV010000046">
    <property type="protein sequence ID" value="CAG6392749.1"/>
    <property type="molecule type" value="Genomic_DNA"/>
</dbReference>
<keyword evidence="1" id="KW-0732">Signal</keyword>
<dbReference type="Proteomes" id="UP001152519">
    <property type="component" value="Unassembled WGS sequence"/>
</dbReference>
<proteinExistence type="predicted"/>
<evidence type="ECO:0000256" key="1">
    <source>
        <dbReference type="SAM" id="SignalP"/>
    </source>
</evidence>
<reference evidence="2" key="1">
    <citation type="submission" date="2021-05" db="EMBL/GenBank/DDBJ databases">
        <authorList>
            <person name="Arsene-Ploetze F."/>
        </authorList>
    </citation>
    <scope>NUCLEOTIDE SEQUENCE</scope>
    <source>
        <strain evidence="2">DSM 42138</strain>
    </source>
</reference>
<sequence>MKSLVLGLLLALAAVFPHLAGQAAALIPAAAVWAAGQPALVAFTAGAIARPWLARHVPFRGGGR</sequence>
<evidence type="ECO:0000313" key="2">
    <source>
        <dbReference type="EMBL" id="CAG6392749.1"/>
    </source>
</evidence>
<feature type="signal peptide" evidence="1">
    <location>
        <begin position="1"/>
        <end position="20"/>
    </location>
</feature>
<dbReference type="AlphaFoldDB" id="A0A9W4DMK9"/>